<feature type="non-terminal residue" evidence="5">
    <location>
        <position position="119"/>
    </location>
</feature>
<dbReference type="InterPro" id="IPR051051">
    <property type="entry name" value="E3_ubiq-ligase_TRIM/RNF"/>
</dbReference>
<dbReference type="InterPro" id="IPR013320">
    <property type="entry name" value="ConA-like_dom_sf"/>
</dbReference>
<dbReference type="AlphaFoldDB" id="A0A8J7NG62"/>
<dbReference type="PANTHER" id="PTHR25465:SF5">
    <property type="entry name" value="E3 UBIQUITIN_ISG15 LIGASE TRIM25-RELATED"/>
    <property type="match status" value="1"/>
</dbReference>
<protein>
    <submittedName>
        <fullName evidence="5">STXB protein</fullName>
    </submittedName>
</protein>
<dbReference type="InterPro" id="IPR001870">
    <property type="entry name" value="B30.2/SPRY"/>
</dbReference>
<dbReference type="Pfam" id="PF00622">
    <property type="entry name" value="SPRY"/>
    <property type="match status" value="1"/>
</dbReference>
<reference evidence="5" key="1">
    <citation type="journal article" date="2021" name="Cell">
        <title>Tracing the genetic footprints of vertebrate landing in non-teleost ray-finned fishes.</title>
        <authorList>
            <person name="Bi X."/>
            <person name="Wang K."/>
            <person name="Yang L."/>
            <person name="Pan H."/>
            <person name="Jiang H."/>
            <person name="Wei Q."/>
            <person name="Fang M."/>
            <person name="Yu H."/>
            <person name="Zhu C."/>
            <person name="Cai Y."/>
            <person name="He Y."/>
            <person name="Gan X."/>
            <person name="Zeng H."/>
            <person name="Yu D."/>
            <person name="Zhu Y."/>
            <person name="Jiang H."/>
            <person name="Qiu Q."/>
            <person name="Yang H."/>
            <person name="Zhang Y.E."/>
            <person name="Wang W."/>
            <person name="Zhu M."/>
            <person name="He S."/>
            <person name="Zhang G."/>
        </authorList>
    </citation>
    <scope>NUCLEOTIDE SEQUENCE</scope>
    <source>
        <strain evidence="5">Allg_001</strain>
    </source>
</reference>
<evidence type="ECO:0000256" key="1">
    <source>
        <dbReference type="ARBA" id="ARBA00022723"/>
    </source>
</evidence>
<keyword evidence="2" id="KW-0863">Zinc-finger</keyword>
<dbReference type="InterPro" id="IPR003877">
    <property type="entry name" value="SPRY_dom"/>
</dbReference>
<organism evidence="5 6">
    <name type="scientific">Atractosteus spatula</name>
    <name type="common">Alligator gar</name>
    <name type="synonym">Lepisosteus spatula</name>
    <dbReference type="NCBI Taxonomy" id="7917"/>
    <lineage>
        <taxon>Eukaryota</taxon>
        <taxon>Metazoa</taxon>
        <taxon>Chordata</taxon>
        <taxon>Craniata</taxon>
        <taxon>Vertebrata</taxon>
        <taxon>Euteleostomi</taxon>
        <taxon>Actinopterygii</taxon>
        <taxon>Neopterygii</taxon>
        <taxon>Holostei</taxon>
        <taxon>Semionotiformes</taxon>
        <taxon>Lepisosteidae</taxon>
        <taxon>Atractosteus</taxon>
    </lineage>
</organism>
<evidence type="ECO:0000259" key="4">
    <source>
        <dbReference type="PROSITE" id="PS50188"/>
    </source>
</evidence>
<keyword evidence="6" id="KW-1185">Reference proteome</keyword>
<gene>
    <name evidence="5" type="primary">Stxb_1</name>
    <name evidence="5" type="ORF">GTO95_0004110</name>
</gene>
<dbReference type="PANTHER" id="PTHR25465">
    <property type="entry name" value="B-BOX DOMAIN CONTAINING"/>
    <property type="match status" value="1"/>
</dbReference>
<keyword evidence="1" id="KW-0479">Metal-binding</keyword>
<dbReference type="EMBL" id="JAAWVO010008627">
    <property type="protein sequence ID" value="MBN3312861.1"/>
    <property type="molecule type" value="Genomic_DNA"/>
</dbReference>
<dbReference type="GO" id="GO:0008270">
    <property type="term" value="F:zinc ion binding"/>
    <property type="evidence" value="ECO:0007669"/>
    <property type="project" value="UniProtKB-KW"/>
</dbReference>
<accession>A0A8J7NG62</accession>
<evidence type="ECO:0000256" key="2">
    <source>
        <dbReference type="ARBA" id="ARBA00022771"/>
    </source>
</evidence>
<dbReference type="Gene3D" id="2.60.120.920">
    <property type="match status" value="1"/>
</dbReference>
<evidence type="ECO:0000313" key="6">
    <source>
        <dbReference type="Proteomes" id="UP000736164"/>
    </source>
</evidence>
<comment type="caution">
    <text evidence="5">The sequence shown here is derived from an EMBL/GenBank/DDBJ whole genome shotgun (WGS) entry which is preliminary data.</text>
</comment>
<dbReference type="Proteomes" id="UP000736164">
    <property type="component" value="Unassembled WGS sequence"/>
</dbReference>
<dbReference type="PROSITE" id="PS50188">
    <property type="entry name" value="B302_SPRY"/>
    <property type="match status" value="1"/>
</dbReference>
<feature type="domain" description="B30.2/SPRY" evidence="4">
    <location>
        <begin position="1"/>
        <end position="114"/>
    </location>
</feature>
<keyword evidence="3" id="KW-0862">Zinc</keyword>
<evidence type="ECO:0000256" key="3">
    <source>
        <dbReference type="ARBA" id="ARBA00022833"/>
    </source>
</evidence>
<name>A0A8J7NG62_ATRSP</name>
<sequence>MMVVVGVTYKSIARKASEASLGMNDKSWVLLCHCPGFTFLHDNQNTELSGPECSRVGVYLDHAAGKLEFYAVSDAGGLTLLHRVQTVFTEPLYPGFYLSGGFDMMEPGFYGSSVELCEP</sequence>
<feature type="non-terminal residue" evidence="5">
    <location>
        <position position="1"/>
    </location>
</feature>
<dbReference type="InterPro" id="IPR043136">
    <property type="entry name" value="B30.2/SPRY_sf"/>
</dbReference>
<evidence type="ECO:0000313" key="5">
    <source>
        <dbReference type="EMBL" id="MBN3312861.1"/>
    </source>
</evidence>
<proteinExistence type="predicted"/>
<dbReference type="SUPFAM" id="SSF49899">
    <property type="entry name" value="Concanavalin A-like lectins/glucanases"/>
    <property type="match status" value="1"/>
</dbReference>